<proteinExistence type="predicted"/>
<evidence type="ECO:0000313" key="3">
    <source>
        <dbReference type="Proteomes" id="UP000308652"/>
    </source>
</evidence>
<dbReference type="AlphaFoldDB" id="A0A5C3LR46"/>
<keyword evidence="3" id="KW-1185">Reference proteome</keyword>
<accession>A0A5C3LR46</accession>
<organism evidence="2 3">
    <name type="scientific">Crucibulum laeve</name>
    <dbReference type="NCBI Taxonomy" id="68775"/>
    <lineage>
        <taxon>Eukaryota</taxon>
        <taxon>Fungi</taxon>
        <taxon>Dikarya</taxon>
        <taxon>Basidiomycota</taxon>
        <taxon>Agaricomycotina</taxon>
        <taxon>Agaricomycetes</taxon>
        <taxon>Agaricomycetidae</taxon>
        <taxon>Agaricales</taxon>
        <taxon>Agaricineae</taxon>
        <taxon>Nidulariaceae</taxon>
        <taxon>Crucibulum</taxon>
    </lineage>
</organism>
<protein>
    <submittedName>
        <fullName evidence="2">Uncharacterized protein</fullName>
    </submittedName>
</protein>
<evidence type="ECO:0000256" key="1">
    <source>
        <dbReference type="SAM" id="MobiDB-lite"/>
    </source>
</evidence>
<name>A0A5C3LR46_9AGAR</name>
<dbReference type="Proteomes" id="UP000308652">
    <property type="component" value="Unassembled WGS sequence"/>
</dbReference>
<reference evidence="2 3" key="1">
    <citation type="journal article" date="2019" name="Nat. Ecol. Evol.">
        <title>Megaphylogeny resolves global patterns of mushroom evolution.</title>
        <authorList>
            <person name="Varga T."/>
            <person name="Krizsan K."/>
            <person name="Foldi C."/>
            <person name="Dima B."/>
            <person name="Sanchez-Garcia M."/>
            <person name="Sanchez-Ramirez S."/>
            <person name="Szollosi G.J."/>
            <person name="Szarkandi J.G."/>
            <person name="Papp V."/>
            <person name="Albert L."/>
            <person name="Andreopoulos W."/>
            <person name="Angelini C."/>
            <person name="Antonin V."/>
            <person name="Barry K.W."/>
            <person name="Bougher N.L."/>
            <person name="Buchanan P."/>
            <person name="Buyck B."/>
            <person name="Bense V."/>
            <person name="Catcheside P."/>
            <person name="Chovatia M."/>
            <person name="Cooper J."/>
            <person name="Damon W."/>
            <person name="Desjardin D."/>
            <person name="Finy P."/>
            <person name="Geml J."/>
            <person name="Haridas S."/>
            <person name="Hughes K."/>
            <person name="Justo A."/>
            <person name="Karasinski D."/>
            <person name="Kautmanova I."/>
            <person name="Kiss B."/>
            <person name="Kocsube S."/>
            <person name="Kotiranta H."/>
            <person name="LaButti K.M."/>
            <person name="Lechner B.E."/>
            <person name="Liimatainen K."/>
            <person name="Lipzen A."/>
            <person name="Lukacs Z."/>
            <person name="Mihaltcheva S."/>
            <person name="Morgado L.N."/>
            <person name="Niskanen T."/>
            <person name="Noordeloos M.E."/>
            <person name="Ohm R.A."/>
            <person name="Ortiz-Santana B."/>
            <person name="Ovrebo C."/>
            <person name="Racz N."/>
            <person name="Riley R."/>
            <person name="Savchenko A."/>
            <person name="Shiryaev A."/>
            <person name="Soop K."/>
            <person name="Spirin V."/>
            <person name="Szebenyi C."/>
            <person name="Tomsovsky M."/>
            <person name="Tulloss R.E."/>
            <person name="Uehling J."/>
            <person name="Grigoriev I.V."/>
            <person name="Vagvolgyi C."/>
            <person name="Papp T."/>
            <person name="Martin F.M."/>
            <person name="Miettinen O."/>
            <person name="Hibbett D.S."/>
            <person name="Nagy L.G."/>
        </authorList>
    </citation>
    <scope>NUCLEOTIDE SEQUENCE [LARGE SCALE GENOMIC DNA]</scope>
    <source>
        <strain evidence="2 3">CBS 166.37</strain>
    </source>
</reference>
<evidence type="ECO:0000313" key="2">
    <source>
        <dbReference type="EMBL" id="TFK35212.1"/>
    </source>
</evidence>
<gene>
    <name evidence="2" type="ORF">BDQ12DRAFT_726157</name>
</gene>
<feature type="region of interest" description="Disordered" evidence="1">
    <location>
        <begin position="81"/>
        <end position="103"/>
    </location>
</feature>
<dbReference type="EMBL" id="ML213623">
    <property type="protein sequence ID" value="TFK35212.1"/>
    <property type="molecule type" value="Genomic_DNA"/>
</dbReference>
<sequence length="115" mass="12381">MTAKIEEAISVIACNLPVLISWGYHSFSSGDEDASGDHITPHWSQVVPGGLSMPTFVLTDLSGGHNQISDNVVQLSASEASLPSQMGAHRDKNLNNEWKATENVPDSIPRKDVII</sequence>